<dbReference type="AlphaFoldDB" id="A0A812KDY6"/>
<keyword evidence="4" id="KW-1185">Reference proteome</keyword>
<feature type="transmembrane region" description="Helical" evidence="2">
    <location>
        <begin position="164"/>
        <end position="187"/>
    </location>
</feature>
<evidence type="ECO:0000313" key="3">
    <source>
        <dbReference type="EMBL" id="CAE7225503.1"/>
    </source>
</evidence>
<organism evidence="3 4">
    <name type="scientific">Symbiodinium necroappetens</name>
    <dbReference type="NCBI Taxonomy" id="1628268"/>
    <lineage>
        <taxon>Eukaryota</taxon>
        <taxon>Sar</taxon>
        <taxon>Alveolata</taxon>
        <taxon>Dinophyceae</taxon>
        <taxon>Suessiales</taxon>
        <taxon>Symbiodiniaceae</taxon>
        <taxon>Symbiodinium</taxon>
    </lineage>
</organism>
<feature type="transmembrane region" description="Helical" evidence="2">
    <location>
        <begin position="218"/>
        <end position="244"/>
    </location>
</feature>
<accession>A0A812KDY6</accession>
<keyword evidence="2" id="KW-0472">Membrane</keyword>
<proteinExistence type="predicted"/>
<feature type="region of interest" description="Disordered" evidence="1">
    <location>
        <begin position="134"/>
        <end position="155"/>
    </location>
</feature>
<keyword evidence="2" id="KW-0812">Transmembrane</keyword>
<dbReference type="EMBL" id="CAJNJA010007498">
    <property type="protein sequence ID" value="CAE7225503.1"/>
    <property type="molecule type" value="Genomic_DNA"/>
</dbReference>
<comment type="caution">
    <text evidence="3">The sequence shown here is derived from an EMBL/GenBank/DDBJ whole genome shotgun (WGS) entry which is preliminary data.</text>
</comment>
<dbReference type="OrthoDB" id="73919at2759"/>
<dbReference type="Proteomes" id="UP000601435">
    <property type="component" value="Unassembled WGS sequence"/>
</dbReference>
<evidence type="ECO:0000313" key="4">
    <source>
        <dbReference type="Proteomes" id="UP000601435"/>
    </source>
</evidence>
<protein>
    <recommendedName>
        <fullName evidence="5">Transmembrane protein</fullName>
    </recommendedName>
</protein>
<gene>
    <name evidence="3" type="ORF">SNEC2469_LOCUS3153</name>
</gene>
<reference evidence="3" key="1">
    <citation type="submission" date="2021-02" db="EMBL/GenBank/DDBJ databases">
        <authorList>
            <person name="Dougan E. K."/>
            <person name="Rhodes N."/>
            <person name="Thang M."/>
            <person name="Chan C."/>
        </authorList>
    </citation>
    <scope>NUCLEOTIDE SEQUENCE</scope>
</reference>
<sequence>MRTYIPTCPTSTDTVVRLQSNCFRRRACSVSGRLAEVQQLLAQGNAKGAERFEASLPGSWTKPEALSSGGDRIESASAYHLDPWPSVLLYCFRVCNQGHTSRHALPARDPSSPAFDPARLQLLARIHRGDLTSASPKAEEECRTKPNRQQTATPESIERSATTALILALVCIPFFFVFCVITVLLCLKPCPQTRIQEKVESCACVGDRGKGSGGFCRFVWSGFLFGLCPTIWFIASGIGFMVYVSEVWRMNCSTLADLQPSLCAEWKQPYGEGWDAAECCSSL</sequence>
<keyword evidence="2" id="KW-1133">Transmembrane helix</keyword>
<evidence type="ECO:0008006" key="5">
    <source>
        <dbReference type="Google" id="ProtNLM"/>
    </source>
</evidence>
<name>A0A812KDY6_9DINO</name>
<evidence type="ECO:0000256" key="2">
    <source>
        <dbReference type="SAM" id="Phobius"/>
    </source>
</evidence>
<evidence type="ECO:0000256" key="1">
    <source>
        <dbReference type="SAM" id="MobiDB-lite"/>
    </source>
</evidence>